<keyword evidence="2" id="KW-0805">Transcription regulation</keyword>
<dbReference type="GO" id="GO:0016592">
    <property type="term" value="C:mediator complex"/>
    <property type="evidence" value="ECO:0007669"/>
    <property type="project" value="InterPro"/>
</dbReference>
<evidence type="ECO:0000256" key="3">
    <source>
        <dbReference type="ARBA" id="ARBA00023163"/>
    </source>
</evidence>
<evidence type="ECO:0000256" key="4">
    <source>
        <dbReference type="ARBA" id="ARBA00023242"/>
    </source>
</evidence>
<dbReference type="PANTHER" id="PTHR22536">
    <property type="entry name" value="LUNG CANCER METASTASIS-RELATED LCMR1 PROTEIN"/>
    <property type="match status" value="1"/>
</dbReference>
<evidence type="ECO:0000313" key="5">
    <source>
        <dbReference type="EMBL" id="KAG8062844.1"/>
    </source>
</evidence>
<sequence>MILSAKTSVACLPTMTAFGISGPQELTGAIDLISRYKLLNHHSFFCKKPLPLVISGISSVRNSTSRFAFCKAEKGTNYI</sequence>
<protein>
    <submittedName>
        <fullName evidence="5">Uncharacterized protein</fullName>
    </submittedName>
</protein>
<dbReference type="EMBL" id="JAAALK010000286">
    <property type="protein sequence ID" value="KAG8062846.1"/>
    <property type="molecule type" value="Genomic_DNA"/>
</dbReference>
<evidence type="ECO:0000256" key="2">
    <source>
        <dbReference type="ARBA" id="ARBA00023015"/>
    </source>
</evidence>
<organism evidence="5 6">
    <name type="scientific">Zizania palustris</name>
    <name type="common">Northern wild rice</name>
    <dbReference type="NCBI Taxonomy" id="103762"/>
    <lineage>
        <taxon>Eukaryota</taxon>
        <taxon>Viridiplantae</taxon>
        <taxon>Streptophyta</taxon>
        <taxon>Embryophyta</taxon>
        <taxon>Tracheophyta</taxon>
        <taxon>Spermatophyta</taxon>
        <taxon>Magnoliopsida</taxon>
        <taxon>Liliopsida</taxon>
        <taxon>Poales</taxon>
        <taxon>Poaceae</taxon>
        <taxon>BOP clade</taxon>
        <taxon>Oryzoideae</taxon>
        <taxon>Oryzeae</taxon>
        <taxon>Zizaniinae</taxon>
        <taxon>Zizania</taxon>
    </lineage>
</organism>
<reference evidence="5" key="2">
    <citation type="submission" date="2021-02" db="EMBL/GenBank/DDBJ databases">
        <authorList>
            <person name="Kimball J.A."/>
            <person name="Haas M.W."/>
            <person name="Macchietto M."/>
            <person name="Kono T."/>
            <person name="Duquette J."/>
            <person name="Shao M."/>
        </authorList>
    </citation>
    <scope>NUCLEOTIDE SEQUENCE</scope>
    <source>
        <tissue evidence="5">Fresh leaf tissue</tissue>
    </source>
</reference>
<dbReference type="OrthoDB" id="1920814at2759"/>
<comment type="subcellular location">
    <subcellularLocation>
        <location evidence="1">Nucleus</location>
    </subcellularLocation>
</comment>
<accession>A0A8J5SVT0</accession>
<dbReference type="EMBL" id="JAAALK010000286">
    <property type="protein sequence ID" value="KAG8062845.1"/>
    <property type="molecule type" value="Genomic_DNA"/>
</dbReference>
<dbReference type="InterPro" id="IPR019403">
    <property type="entry name" value="Mediator_Med19_met"/>
</dbReference>
<proteinExistence type="predicted"/>
<dbReference type="GO" id="GO:0003712">
    <property type="term" value="F:transcription coregulator activity"/>
    <property type="evidence" value="ECO:0007669"/>
    <property type="project" value="InterPro"/>
</dbReference>
<evidence type="ECO:0000313" key="6">
    <source>
        <dbReference type="Proteomes" id="UP000729402"/>
    </source>
</evidence>
<reference evidence="5" key="1">
    <citation type="journal article" date="2021" name="bioRxiv">
        <title>Whole Genome Assembly and Annotation of Northern Wild Rice, Zizania palustris L., Supports a Whole Genome Duplication in the Zizania Genus.</title>
        <authorList>
            <person name="Haas M."/>
            <person name="Kono T."/>
            <person name="Macchietto M."/>
            <person name="Millas R."/>
            <person name="McGilp L."/>
            <person name="Shao M."/>
            <person name="Duquette J."/>
            <person name="Hirsch C.N."/>
            <person name="Kimball J."/>
        </authorList>
    </citation>
    <scope>NUCLEOTIDE SEQUENCE</scope>
    <source>
        <tissue evidence="5">Fresh leaf tissue</tissue>
    </source>
</reference>
<gene>
    <name evidence="5" type="ORF">GUJ93_ZPchr0003g17194</name>
</gene>
<comment type="caution">
    <text evidence="5">The sequence shown here is derived from an EMBL/GenBank/DDBJ whole genome shotgun (WGS) entry which is preliminary data.</text>
</comment>
<name>A0A8J5SVT0_ZIZPA</name>
<dbReference type="EMBL" id="JAAALK010000286">
    <property type="protein sequence ID" value="KAG8062844.1"/>
    <property type="molecule type" value="Genomic_DNA"/>
</dbReference>
<dbReference type="AlphaFoldDB" id="A0A8J5SVT0"/>
<evidence type="ECO:0000256" key="1">
    <source>
        <dbReference type="ARBA" id="ARBA00004123"/>
    </source>
</evidence>
<dbReference type="GO" id="GO:0045944">
    <property type="term" value="P:positive regulation of transcription by RNA polymerase II"/>
    <property type="evidence" value="ECO:0007669"/>
    <property type="project" value="TreeGrafter"/>
</dbReference>
<keyword evidence="6" id="KW-1185">Reference proteome</keyword>
<keyword evidence="3" id="KW-0804">Transcription</keyword>
<keyword evidence="4" id="KW-0539">Nucleus</keyword>
<dbReference type="PANTHER" id="PTHR22536:SF2">
    <property type="entry name" value="EXPRESSED PROTEIN"/>
    <property type="match status" value="1"/>
</dbReference>
<dbReference type="Proteomes" id="UP000729402">
    <property type="component" value="Unassembled WGS sequence"/>
</dbReference>